<dbReference type="HOGENOM" id="CLU_085376_3_2_11"/>
<organism evidence="3 4">
    <name type="scientific">Slackia heliotrinireducens (strain ATCC 29202 / DSM 20476 / NCTC 11029 / RHS 1)</name>
    <name type="common">Peptococcus heliotrinreducens</name>
    <dbReference type="NCBI Taxonomy" id="471855"/>
    <lineage>
        <taxon>Bacteria</taxon>
        <taxon>Bacillati</taxon>
        <taxon>Actinomycetota</taxon>
        <taxon>Coriobacteriia</taxon>
        <taxon>Eggerthellales</taxon>
        <taxon>Eggerthellaceae</taxon>
        <taxon>Slackia</taxon>
    </lineage>
</organism>
<dbReference type="PROSITE" id="PS50943">
    <property type="entry name" value="HTH_CROC1"/>
    <property type="match status" value="1"/>
</dbReference>
<dbReference type="InterPro" id="IPR010982">
    <property type="entry name" value="Lambda_DNA-bd_dom_sf"/>
</dbReference>
<dbReference type="Proteomes" id="UP000002026">
    <property type="component" value="Chromosome"/>
</dbReference>
<dbReference type="InterPro" id="IPR001387">
    <property type="entry name" value="Cro/C1-type_HTH"/>
</dbReference>
<accession>C7N789</accession>
<dbReference type="Gene3D" id="1.10.260.40">
    <property type="entry name" value="lambda repressor-like DNA-binding domains"/>
    <property type="match status" value="1"/>
</dbReference>
<dbReference type="Pfam" id="PF07883">
    <property type="entry name" value="Cupin_2"/>
    <property type="match status" value="1"/>
</dbReference>
<protein>
    <submittedName>
        <fullName evidence="3">Putative transcriptional regulator with cupin domain</fullName>
    </submittedName>
</protein>
<dbReference type="InterPro" id="IPR050807">
    <property type="entry name" value="TransReg_Diox_bact_type"/>
</dbReference>
<evidence type="ECO:0000313" key="4">
    <source>
        <dbReference type="Proteomes" id="UP000002026"/>
    </source>
</evidence>
<dbReference type="KEGG" id="shi:Shel_17550"/>
<dbReference type="AlphaFoldDB" id="C7N789"/>
<dbReference type="eggNOG" id="COG1917">
    <property type="taxonomic scope" value="Bacteria"/>
</dbReference>
<dbReference type="SUPFAM" id="SSF51182">
    <property type="entry name" value="RmlC-like cupins"/>
    <property type="match status" value="1"/>
</dbReference>
<dbReference type="SUPFAM" id="SSF47413">
    <property type="entry name" value="lambda repressor-like DNA-binding domains"/>
    <property type="match status" value="1"/>
</dbReference>
<dbReference type="STRING" id="471855.Shel_17550"/>
<dbReference type="CDD" id="cd00093">
    <property type="entry name" value="HTH_XRE"/>
    <property type="match status" value="1"/>
</dbReference>
<dbReference type="RefSeq" id="WP_012798876.1">
    <property type="nucleotide sequence ID" value="NC_013165.1"/>
</dbReference>
<dbReference type="EMBL" id="CP001684">
    <property type="protein sequence ID" value="ACV22774.1"/>
    <property type="molecule type" value="Genomic_DNA"/>
</dbReference>
<dbReference type="GO" id="GO:0005829">
    <property type="term" value="C:cytosol"/>
    <property type="evidence" value="ECO:0007669"/>
    <property type="project" value="TreeGrafter"/>
</dbReference>
<reference evidence="3 4" key="1">
    <citation type="journal article" date="2009" name="Stand. Genomic Sci.">
        <title>Complete genome sequence of Slackia heliotrinireducens type strain (RHS 1).</title>
        <authorList>
            <person name="Pukall R."/>
            <person name="Lapidus A."/>
            <person name="Nolan M."/>
            <person name="Copeland A."/>
            <person name="Glavina Del Rio T."/>
            <person name="Lucas S."/>
            <person name="Chen F."/>
            <person name="Tice H."/>
            <person name="Cheng J.F."/>
            <person name="Chertkov O."/>
            <person name="Bruce D."/>
            <person name="Goodwin L."/>
            <person name="Kuske C."/>
            <person name="Brettin T."/>
            <person name="Detter J.C."/>
            <person name="Han C."/>
            <person name="Pitluck S."/>
            <person name="Pati A."/>
            <person name="Mavrommatis K."/>
            <person name="Ivanova N."/>
            <person name="Ovchinnikova G."/>
            <person name="Chen A."/>
            <person name="Palaniappan K."/>
            <person name="Schneider S."/>
            <person name="Rohde M."/>
            <person name="Chain P."/>
            <person name="D'haeseleer P."/>
            <person name="Goker M."/>
            <person name="Bristow J."/>
            <person name="Eisen J.A."/>
            <person name="Markowitz V."/>
            <person name="Kyrpides N.C."/>
            <person name="Klenk H.P."/>
            <person name="Hugenholtz P."/>
        </authorList>
    </citation>
    <scope>NUCLEOTIDE SEQUENCE [LARGE SCALE GENOMIC DNA]</scope>
    <source>
        <strain evidence="4">ATCC 29202 / DSM 20476 / NCTC 11029 / RHS 1</strain>
    </source>
</reference>
<dbReference type="InterPro" id="IPR013096">
    <property type="entry name" value="Cupin_2"/>
</dbReference>
<dbReference type="PANTHER" id="PTHR46797:SF19">
    <property type="entry name" value="BLL2473 PROTEIN"/>
    <property type="match status" value="1"/>
</dbReference>
<name>C7N789_SLAHD</name>
<dbReference type="Gene3D" id="2.60.120.10">
    <property type="entry name" value="Jelly Rolls"/>
    <property type="match status" value="1"/>
</dbReference>
<keyword evidence="4" id="KW-1185">Reference proteome</keyword>
<dbReference type="PANTHER" id="PTHR46797">
    <property type="entry name" value="HTH-TYPE TRANSCRIPTIONAL REGULATOR"/>
    <property type="match status" value="1"/>
</dbReference>
<dbReference type="CDD" id="cd02209">
    <property type="entry name" value="cupin_XRE_C"/>
    <property type="match status" value="1"/>
</dbReference>
<dbReference type="Pfam" id="PF01381">
    <property type="entry name" value="HTH_3"/>
    <property type="match status" value="1"/>
</dbReference>
<evidence type="ECO:0000256" key="1">
    <source>
        <dbReference type="ARBA" id="ARBA00023125"/>
    </source>
</evidence>
<proteinExistence type="predicted"/>
<dbReference type="InterPro" id="IPR014710">
    <property type="entry name" value="RmlC-like_jellyroll"/>
</dbReference>
<dbReference type="SMART" id="SM00530">
    <property type="entry name" value="HTH_XRE"/>
    <property type="match status" value="1"/>
</dbReference>
<feature type="domain" description="HTH cro/C1-type" evidence="2">
    <location>
        <begin position="13"/>
        <end position="67"/>
    </location>
</feature>
<dbReference type="InterPro" id="IPR011051">
    <property type="entry name" value="RmlC_Cupin_sf"/>
</dbReference>
<dbReference type="GO" id="GO:0003700">
    <property type="term" value="F:DNA-binding transcription factor activity"/>
    <property type="evidence" value="ECO:0007669"/>
    <property type="project" value="TreeGrafter"/>
</dbReference>
<keyword evidence="1" id="KW-0238">DNA-binding</keyword>
<evidence type="ECO:0000259" key="2">
    <source>
        <dbReference type="PROSITE" id="PS50943"/>
    </source>
</evidence>
<gene>
    <name evidence="3" type="ordered locus">Shel_17550</name>
</gene>
<sequence length="200" mass="22064">MEITNIKQAADRIRALREDLGLSMQEMATATGRTLAEYAAQESGETDLSFTFLHKCAKELGVDVVELLTGETPHLTGCSLVRKSEGLSIQRKGSFEYLHKAPNLRHRLAEPFLVTQPYEEEEQGKPIHLSYHEGQELDYIISGRMRFAYEDGGDVAIEELGPGDLLMYDSGKGHGMIAIEGEPVVFLAIVMKPEGNAGII</sequence>
<evidence type="ECO:0000313" key="3">
    <source>
        <dbReference type="EMBL" id="ACV22774.1"/>
    </source>
</evidence>
<dbReference type="GO" id="GO:0003677">
    <property type="term" value="F:DNA binding"/>
    <property type="evidence" value="ECO:0007669"/>
    <property type="project" value="UniProtKB-KW"/>
</dbReference>